<dbReference type="GO" id="GO:0008270">
    <property type="term" value="F:zinc ion binding"/>
    <property type="evidence" value="ECO:0007669"/>
    <property type="project" value="UniProtKB-KW"/>
</dbReference>
<dbReference type="InterPro" id="IPR001370">
    <property type="entry name" value="BIR_rpt"/>
</dbReference>
<dbReference type="PROSITE" id="PS50089">
    <property type="entry name" value="ZF_RING_2"/>
    <property type="match status" value="1"/>
</dbReference>
<dbReference type="Gene3D" id="1.10.1170.10">
    <property type="entry name" value="Inhibitor Of Apoptosis Protein (2mihbC-IAP-1), Chain A"/>
    <property type="match status" value="2"/>
</dbReference>
<dbReference type="Pfam" id="PF00653">
    <property type="entry name" value="BIR"/>
    <property type="match status" value="1"/>
</dbReference>
<protein>
    <submittedName>
        <fullName evidence="3">Inhibitor of apoptosis protein 3</fullName>
    </submittedName>
</protein>
<accession>A4L261</accession>
<proteinExistence type="predicted"/>
<evidence type="ECO:0000259" key="2">
    <source>
        <dbReference type="PROSITE" id="PS50089"/>
    </source>
</evidence>
<dbReference type="PANTHER" id="PTHR10044">
    <property type="entry name" value="INHIBITOR OF APOPTOSIS"/>
    <property type="match status" value="1"/>
</dbReference>
<keyword evidence="4" id="KW-1185">Reference proteome</keyword>
<dbReference type="SMART" id="SM00238">
    <property type="entry name" value="BIR"/>
    <property type="match status" value="1"/>
</dbReference>
<dbReference type="Proteomes" id="UP000203733">
    <property type="component" value="Segment"/>
</dbReference>
<dbReference type="RefSeq" id="YP_001111365.1">
    <property type="nucleotide sequence ID" value="NC_009240.1"/>
</dbReference>
<keyword evidence="1" id="KW-0479">Metal-binding</keyword>
<gene>
    <name evidence="3" type="primary">iap-3</name>
</gene>
<dbReference type="InterPro" id="IPR001841">
    <property type="entry name" value="Znf_RING"/>
</dbReference>
<dbReference type="GeneID" id="4960882"/>
<evidence type="ECO:0000256" key="1">
    <source>
        <dbReference type="PROSITE-ProRule" id="PRU00175"/>
    </source>
</evidence>
<keyword evidence="1" id="KW-0862">Zinc</keyword>
<organism evidence="3 4">
    <name type="scientific">Gryllus bimaculatus nudivirus</name>
    <dbReference type="NCBI Taxonomy" id="432587"/>
    <lineage>
        <taxon>Viruses</taxon>
        <taxon>Viruses incertae sedis</taxon>
        <taxon>Naldaviricetes</taxon>
        <taxon>Lefavirales</taxon>
        <taxon>Nudiviridae</taxon>
        <taxon>Alphanudivirus</taxon>
        <taxon>Alphanudivirus grybimaculati</taxon>
    </lineage>
</organism>
<dbReference type="OrthoDB" id="9255at10239"/>
<dbReference type="EMBL" id="EF203088">
    <property type="protein sequence ID" value="ABO45431.1"/>
    <property type="molecule type" value="Genomic_DNA"/>
</dbReference>
<evidence type="ECO:0000313" key="4">
    <source>
        <dbReference type="Proteomes" id="UP000203733"/>
    </source>
</evidence>
<keyword evidence="1" id="KW-0863">Zinc-finger</keyword>
<dbReference type="KEGG" id="vg:4960882"/>
<dbReference type="Pfam" id="PF13920">
    <property type="entry name" value="zf-C3HC4_3"/>
    <property type="match status" value="1"/>
</dbReference>
<dbReference type="Gene3D" id="3.30.40.10">
    <property type="entry name" value="Zinc/RING finger domain, C3HC4 (zinc finger)"/>
    <property type="match status" value="1"/>
</dbReference>
<reference evidence="3 4" key="1">
    <citation type="journal article" date="2007" name="J. Virol.">
        <title>The genome of Gryllus bimaculatus nudivirus indicates an ancient diversification of baculovirus-related nonoccluded nudiviruses of insects.</title>
        <authorList>
            <person name="Wang Y."/>
            <person name="Kleespies R.G."/>
            <person name="Huger A.M."/>
            <person name="Jehle J.A."/>
        </authorList>
    </citation>
    <scope>NUCLEOTIDE SEQUENCE [LARGE SCALE GENOMIC DNA]</scope>
</reference>
<dbReference type="InterPro" id="IPR050784">
    <property type="entry name" value="IAP"/>
</dbReference>
<evidence type="ECO:0000313" key="3">
    <source>
        <dbReference type="EMBL" id="ABO45431.1"/>
    </source>
</evidence>
<dbReference type="PANTHER" id="PTHR10044:SF139">
    <property type="entry name" value="DEATH-ASSOCIATED INHIBITOR OF APOPTOSIS 2"/>
    <property type="match status" value="1"/>
</dbReference>
<name>A4L261_9VIRU</name>
<dbReference type="SUPFAM" id="SSF57924">
    <property type="entry name" value="Inhibitor of apoptosis (IAP) repeat"/>
    <property type="match status" value="2"/>
</dbReference>
<feature type="domain" description="RING-type" evidence="2">
    <location>
        <begin position="182"/>
        <end position="219"/>
    </location>
</feature>
<dbReference type="InterPro" id="IPR013083">
    <property type="entry name" value="Znf_RING/FYVE/PHD"/>
</dbReference>
<dbReference type="PROSITE" id="PS50143">
    <property type="entry name" value="BIR_REPEAT_2"/>
    <property type="match status" value="2"/>
</dbReference>
<sequence length="231" mass="27226">MNFETERLKTFKNNWTCDKVNYEYLARIGMINVGDHITQCVFCKKLYQWTKYSEKIHGTAAQQHYKSNPRCPFFLYNKLNVSRRKKTFPVHTRYAQTENRLLSLYHWPYQNSHDVVDMADKGIFYISAFKLLICFYCGILVDESSKINITPLNIHNESPCAFLKEKLKKEITNCLKNKEITCSVCLTERPNIVTFPCRHCCCCNECFGKLKKTQCIVCRSKILNFIKIFYA</sequence>